<dbReference type="EMBL" id="KI925467">
    <property type="protein sequence ID" value="ETW74929.1"/>
    <property type="molecule type" value="Genomic_DNA"/>
</dbReference>
<dbReference type="HOGENOM" id="CLU_009665_6_3_1"/>
<dbReference type="PANTHER" id="PTHR46720:SF3">
    <property type="entry name" value="FAD-BINDING DOMAIN-CONTAINING PROTEIN-RELATED"/>
    <property type="match status" value="1"/>
</dbReference>
<feature type="domain" description="FAD-binding" evidence="5">
    <location>
        <begin position="18"/>
        <end position="384"/>
    </location>
</feature>
<dbReference type="InterPro" id="IPR002938">
    <property type="entry name" value="FAD-bd"/>
</dbReference>
<dbReference type="Proteomes" id="UP000030671">
    <property type="component" value="Unassembled WGS sequence"/>
</dbReference>
<gene>
    <name evidence="6" type="ORF">HETIRDRAFT_442771</name>
</gene>
<dbReference type="PRINTS" id="PR00420">
    <property type="entry name" value="RNGMNOXGNASE"/>
</dbReference>
<dbReference type="GO" id="GO:0071949">
    <property type="term" value="F:FAD binding"/>
    <property type="evidence" value="ECO:0007669"/>
    <property type="project" value="InterPro"/>
</dbReference>
<organism evidence="6 7">
    <name type="scientific">Heterobasidion irregulare (strain TC 32-1)</name>
    <dbReference type="NCBI Taxonomy" id="747525"/>
    <lineage>
        <taxon>Eukaryota</taxon>
        <taxon>Fungi</taxon>
        <taxon>Dikarya</taxon>
        <taxon>Basidiomycota</taxon>
        <taxon>Agaricomycotina</taxon>
        <taxon>Agaricomycetes</taxon>
        <taxon>Russulales</taxon>
        <taxon>Bondarzewiaceae</taxon>
        <taxon>Heterobasidion</taxon>
        <taxon>Heterobasidion annosum species complex</taxon>
    </lineage>
</organism>
<sequence>MPMSTPADPIIPVRERDFRVAIVGGGICGLLCAIGLTKGGFKVDIFESASKYGEVGAGVGIGPNAVRVLKALGVLDKVIAHSDDSGPTMRSFRFIYGTGESETVYTYPTKERDLGLGIHRAALLDGLIETLDTARAQTHFDKRCISIADGADEHKHRYTLHFADGTTHAADIVLGADGIRSTVRRFVVGDAVAERALVYTNTVAYRGLIDAKRLVELGVKTELTPLPICWIGESKHMITFPIKNNTTINVVAFVSDLTRPIGSTALPPGTPWVTPVPQEELLEQYADWGADAQHILRCLEQPSKWSIHGVYPQLEHYVRGRVAVLGDAAHGMLPHLGAGVGQGIEDVYVLTRLLCHAQTTVTNVEAVLNVYNDVRVPRATFVSRESKRAGDIYDGHGESGASPDGVRGDIGLMWEKVWHHDLEADVQSAVRSLQAQGVFKKEKEMRRKKVSGLVKRVLAFFKV</sequence>
<dbReference type="eggNOG" id="KOG2614">
    <property type="taxonomic scope" value="Eukaryota"/>
</dbReference>
<keyword evidence="2" id="KW-0274">FAD</keyword>
<evidence type="ECO:0000256" key="1">
    <source>
        <dbReference type="ARBA" id="ARBA00022630"/>
    </source>
</evidence>
<evidence type="ECO:0000259" key="5">
    <source>
        <dbReference type="Pfam" id="PF01494"/>
    </source>
</evidence>
<dbReference type="InterPro" id="IPR051104">
    <property type="entry name" value="FAD_monoxygenase"/>
</dbReference>
<dbReference type="OrthoDB" id="417877at2759"/>
<dbReference type="PANTHER" id="PTHR46720">
    <property type="entry name" value="HYDROXYLASE, PUTATIVE (AFU_ORTHOLOGUE AFUA_3G01460)-RELATED"/>
    <property type="match status" value="1"/>
</dbReference>
<dbReference type="GO" id="GO:0044550">
    <property type="term" value="P:secondary metabolite biosynthetic process"/>
    <property type="evidence" value="ECO:0007669"/>
    <property type="project" value="TreeGrafter"/>
</dbReference>
<dbReference type="Gene3D" id="3.50.50.60">
    <property type="entry name" value="FAD/NAD(P)-binding domain"/>
    <property type="match status" value="1"/>
</dbReference>
<keyword evidence="4" id="KW-0472">Membrane</keyword>
<evidence type="ECO:0000313" key="6">
    <source>
        <dbReference type="EMBL" id="ETW74929.1"/>
    </source>
</evidence>
<dbReference type="InterPro" id="IPR036188">
    <property type="entry name" value="FAD/NAD-bd_sf"/>
</dbReference>
<dbReference type="GO" id="GO:0016491">
    <property type="term" value="F:oxidoreductase activity"/>
    <property type="evidence" value="ECO:0007669"/>
    <property type="project" value="UniProtKB-KW"/>
</dbReference>
<accession>W4JN76</accession>
<reference evidence="6 7" key="1">
    <citation type="journal article" date="2012" name="New Phytol.">
        <title>Insight into trade-off between wood decay and parasitism from the genome of a fungal forest pathogen.</title>
        <authorList>
            <person name="Olson A."/>
            <person name="Aerts A."/>
            <person name="Asiegbu F."/>
            <person name="Belbahri L."/>
            <person name="Bouzid O."/>
            <person name="Broberg A."/>
            <person name="Canback B."/>
            <person name="Coutinho P.M."/>
            <person name="Cullen D."/>
            <person name="Dalman K."/>
            <person name="Deflorio G."/>
            <person name="van Diepen L.T."/>
            <person name="Dunand C."/>
            <person name="Duplessis S."/>
            <person name="Durling M."/>
            <person name="Gonthier P."/>
            <person name="Grimwood J."/>
            <person name="Fossdal C.G."/>
            <person name="Hansson D."/>
            <person name="Henrissat B."/>
            <person name="Hietala A."/>
            <person name="Himmelstrand K."/>
            <person name="Hoffmeister D."/>
            <person name="Hogberg N."/>
            <person name="James T.Y."/>
            <person name="Karlsson M."/>
            <person name="Kohler A."/>
            <person name="Kues U."/>
            <person name="Lee Y.H."/>
            <person name="Lin Y.C."/>
            <person name="Lind M."/>
            <person name="Lindquist E."/>
            <person name="Lombard V."/>
            <person name="Lucas S."/>
            <person name="Lunden K."/>
            <person name="Morin E."/>
            <person name="Murat C."/>
            <person name="Park J."/>
            <person name="Raffaello T."/>
            <person name="Rouze P."/>
            <person name="Salamov A."/>
            <person name="Schmutz J."/>
            <person name="Solheim H."/>
            <person name="Stahlberg J."/>
            <person name="Velez H."/>
            <person name="de Vries R.P."/>
            <person name="Wiebenga A."/>
            <person name="Woodward S."/>
            <person name="Yakovlev I."/>
            <person name="Garbelotto M."/>
            <person name="Martin F."/>
            <person name="Grigoriev I.V."/>
            <person name="Stenlid J."/>
        </authorList>
    </citation>
    <scope>NUCLEOTIDE SEQUENCE [LARGE SCALE GENOMIC DNA]</scope>
    <source>
        <strain evidence="6 7">TC 32-1</strain>
    </source>
</reference>
<evidence type="ECO:0000256" key="2">
    <source>
        <dbReference type="ARBA" id="ARBA00022827"/>
    </source>
</evidence>
<dbReference type="SUPFAM" id="SSF54373">
    <property type="entry name" value="FAD-linked reductases, C-terminal domain"/>
    <property type="match status" value="1"/>
</dbReference>
<evidence type="ECO:0000256" key="3">
    <source>
        <dbReference type="ARBA" id="ARBA00023002"/>
    </source>
</evidence>
<dbReference type="AlphaFoldDB" id="W4JN76"/>
<protein>
    <recommendedName>
        <fullName evidence="5">FAD-binding domain-containing protein</fullName>
    </recommendedName>
</protein>
<keyword evidence="3" id="KW-0560">Oxidoreductase</keyword>
<evidence type="ECO:0000313" key="7">
    <source>
        <dbReference type="Proteomes" id="UP000030671"/>
    </source>
</evidence>
<keyword evidence="7" id="KW-1185">Reference proteome</keyword>
<dbReference type="RefSeq" id="XP_009553391.1">
    <property type="nucleotide sequence ID" value="XM_009555096.1"/>
</dbReference>
<name>W4JN76_HETIT</name>
<keyword evidence="4" id="KW-0812">Transmembrane</keyword>
<dbReference type="Pfam" id="PF01494">
    <property type="entry name" value="FAD_binding_3"/>
    <property type="match status" value="1"/>
</dbReference>
<dbReference type="SUPFAM" id="SSF51905">
    <property type="entry name" value="FAD/NAD(P)-binding domain"/>
    <property type="match status" value="1"/>
</dbReference>
<evidence type="ECO:0000256" key="4">
    <source>
        <dbReference type="SAM" id="Phobius"/>
    </source>
</evidence>
<proteinExistence type="predicted"/>
<dbReference type="KEGG" id="hir:HETIRDRAFT_442771"/>
<keyword evidence="4" id="KW-1133">Transmembrane helix</keyword>
<keyword evidence="1" id="KW-0285">Flavoprotein</keyword>
<feature type="transmembrane region" description="Helical" evidence="4">
    <location>
        <begin position="20"/>
        <end position="41"/>
    </location>
</feature>
<dbReference type="GeneID" id="20675485"/>
<dbReference type="InParanoid" id="W4JN76"/>